<dbReference type="SUPFAM" id="SSF48317">
    <property type="entry name" value="Acid phosphatase/Vanadium-dependent haloperoxidase"/>
    <property type="match status" value="1"/>
</dbReference>
<comment type="caution">
    <text evidence="3">The sequence shown here is derived from an EMBL/GenBank/DDBJ whole genome shotgun (WGS) entry which is preliminary data.</text>
</comment>
<feature type="domain" description="Phosphatidic acid phosphatase type 2/haloperoxidase" evidence="2">
    <location>
        <begin position="63"/>
        <end position="186"/>
    </location>
</feature>
<feature type="transmembrane region" description="Helical" evidence="1">
    <location>
        <begin position="248"/>
        <end position="268"/>
    </location>
</feature>
<organism evidence="3 4">
    <name type="scientific">Halomarina rubra</name>
    <dbReference type="NCBI Taxonomy" id="2071873"/>
    <lineage>
        <taxon>Archaea</taxon>
        <taxon>Methanobacteriati</taxon>
        <taxon>Methanobacteriota</taxon>
        <taxon>Stenosarchaea group</taxon>
        <taxon>Halobacteria</taxon>
        <taxon>Halobacteriales</taxon>
        <taxon>Natronomonadaceae</taxon>
        <taxon>Halomarina</taxon>
    </lineage>
</organism>
<reference evidence="3 4" key="1">
    <citation type="journal article" date="2019" name="Int. J. Syst. Evol. Microbiol.">
        <title>The Global Catalogue of Microorganisms (GCM) 10K type strain sequencing project: providing services to taxonomists for standard genome sequencing and annotation.</title>
        <authorList>
            <consortium name="The Broad Institute Genomics Platform"/>
            <consortium name="The Broad Institute Genome Sequencing Center for Infectious Disease"/>
            <person name="Wu L."/>
            <person name="Ma J."/>
        </authorList>
    </citation>
    <scope>NUCLEOTIDE SEQUENCE [LARGE SCALE GENOMIC DNA]</scope>
    <source>
        <strain evidence="3 4">CGMCC 1.12563</strain>
    </source>
</reference>
<keyword evidence="1" id="KW-1133">Transmembrane helix</keyword>
<feature type="transmembrane region" description="Helical" evidence="1">
    <location>
        <begin position="218"/>
        <end position="236"/>
    </location>
</feature>
<protein>
    <submittedName>
        <fullName evidence="3">Phosphatase PAP2 family protein</fullName>
    </submittedName>
</protein>
<feature type="transmembrane region" description="Helical" evidence="1">
    <location>
        <begin position="35"/>
        <end position="54"/>
    </location>
</feature>
<dbReference type="Proteomes" id="UP001597187">
    <property type="component" value="Unassembled WGS sequence"/>
</dbReference>
<dbReference type="InterPro" id="IPR000326">
    <property type="entry name" value="PAP2/HPO"/>
</dbReference>
<feature type="transmembrane region" description="Helical" evidence="1">
    <location>
        <begin position="195"/>
        <end position="212"/>
    </location>
</feature>
<feature type="transmembrane region" description="Helical" evidence="1">
    <location>
        <begin position="274"/>
        <end position="294"/>
    </location>
</feature>
<evidence type="ECO:0000259" key="2">
    <source>
        <dbReference type="SMART" id="SM00014"/>
    </source>
</evidence>
<sequence>MTQIDRSLGVTETLARLFDGAGEVVLAMVTQLGDVWLLFVLAGSVYVAYTGVLAESRRQQGAFVLALPLVYLALVTAMKGAFELPRPPRAGVAPQLPWLPSVLVPLFENTATATGYGFPSGHAIGTTLVWGGVALVADRWSRWVRAAGVVLVVSLVAFSRLALGVHYLVDVVAGAAIGALVLGAVYLLSERATEPGRVFVVAVVLAVLGVATQQSVDSVLVLGGTLGALGGWAFLVDGEVSLSVTPRALATSAVLFVGTVFTFGVVYLREPPLPVLFGASVVAAAVVVGVPDLGDRVARRFDPS</sequence>
<dbReference type="EMBL" id="JBHUDC010000002">
    <property type="protein sequence ID" value="MFD1512416.1"/>
    <property type="molecule type" value="Genomic_DNA"/>
</dbReference>
<dbReference type="Pfam" id="PF01569">
    <property type="entry name" value="PAP2"/>
    <property type="match status" value="1"/>
</dbReference>
<evidence type="ECO:0000313" key="4">
    <source>
        <dbReference type="Proteomes" id="UP001597187"/>
    </source>
</evidence>
<keyword evidence="4" id="KW-1185">Reference proteome</keyword>
<dbReference type="AlphaFoldDB" id="A0ABD6AST3"/>
<accession>A0ABD6AST3</accession>
<proteinExistence type="predicted"/>
<dbReference type="PANTHER" id="PTHR14969">
    <property type="entry name" value="SPHINGOSINE-1-PHOSPHATE PHOSPHOHYDROLASE"/>
    <property type="match status" value="1"/>
</dbReference>
<name>A0ABD6AST3_9EURY</name>
<dbReference type="SMART" id="SM00014">
    <property type="entry name" value="acidPPc"/>
    <property type="match status" value="1"/>
</dbReference>
<feature type="transmembrane region" description="Helical" evidence="1">
    <location>
        <begin position="61"/>
        <end position="82"/>
    </location>
</feature>
<keyword evidence="1" id="KW-0472">Membrane</keyword>
<keyword evidence="1" id="KW-0812">Transmembrane</keyword>
<dbReference type="InterPro" id="IPR036938">
    <property type="entry name" value="PAP2/HPO_sf"/>
</dbReference>
<evidence type="ECO:0000256" key="1">
    <source>
        <dbReference type="SAM" id="Phobius"/>
    </source>
</evidence>
<dbReference type="PANTHER" id="PTHR14969:SF13">
    <property type="entry name" value="AT30094P"/>
    <property type="match status" value="1"/>
</dbReference>
<evidence type="ECO:0000313" key="3">
    <source>
        <dbReference type="EMBL" id="MFD1512416.1"/>
    </source>
</evidence>
<feature type="transmembrane region" description="Helical" evidence="1">
    <location>
        <begin position="167"/>
        <end position="188"/>
    </location>
</feature>
<feature type="transmembrane region" description="Helical" evidence="1">
    <location>
        <begin position="143"/>
        <end position="161"/>
    </location>
</feature>
<dbReference type="Gene3D" id="1.20.144.10">
    <property type="entry name" value="Phosphatidic acid phosphatase type 2/haloperoxidase"/>
    <property type="match status" value="1"/>
</dbReference>
<feature type="transmembrane region" description="Helical" evidence="1">
    <location>
        <begin position="116"/>
        <end position="136"/>
    </location>
</feature>
<gene>
    <name evidence="3" type="ORF">ACFSBT_03870</name>
</gene>